<evidence type="ECO:0000256" key="1">
    <source>
        <dbReference type="ARBA" id="ARBA00023015"/>
    </source>
</evidence>
<dbReference type="GO" id="GO:0006355">
    <property type="term" value="P:regulation of DNA-templated transcription"/>
    <property type="evidence" value="ECO:0007669"/>
    <property type="project" value="InterPro"/>
</dbReference>
<protein>
    <submittedName>
        <fullName evidence="7">Helix-turn-helix transcriptional regulator</fullName>
    </submittedName>
</protein>
<dbReference type="Gene3D" id="3.30.450.20">
    <property type="entry name" value="PAS domain"/>
    <property type="match status" value="1"/>
</dbReference>
<dbReference type="Pfam" id="PF00196">
    <property type="entry name" value="GerE"/>
    <property type="match status" value="1"/>
</dbReference>
<keyword evidence="3" id="KW-0804">Transcription</keyword>
<gene>
    <name evidence="7" type="ORF">BCV19_07990</name>
    <name evidence="9" type="ORF">CWO07_06115</name>
    <name evidence="8" type="ORF">CWO36_05490</name>
    <name evidence="5" type="ORF">L8R85_11105</name>
    <name evidence="6" type="ORF">Q8W38_07045</name>
</gene>
<dbReference type="SMART" id="SM00421">
    <property type="entry name" value="HTH_LUXR"/>
    <property type="match status" value="1"/>
</dbReference>
<reference evidence="10" key="1">
    <citation type="submission" date="2016-07" db="EMBL/GenBank/DDBJ databases">
        <title>Nontailed viruses are major unrecognized killers of bacteria in the ocean.</title>
        <authorList>
            <person name="Kauffman K."/>
            <person name="Hussain F."/>
            <person name="Yang J."/>
            <person name="Arevalo P."/>
            <person name="Brown J."/>
            <person name="Cutler M."/>
            <person name="Kelly L."/>
            <person name="Polz M.F."/>
        </authorList>
    </citation>
    <scope>NUCLEOTIDE SEQUENCE [LARGE SCALE GENOMIC DNA]</scope>
    <source>
        <strain evidence="10">10N.286.54.F3</strain>
    </source>
</reference>
<dbReference type="EMBL" id="MCSW01000166">
    <property type="protein sequence ID" value="PMF21746.1"/>
    <property type="molecule type" value="Genomic_DNA"/>
</dbReference>
<dbReference type="Proteomes" id="UP001177883">
    <property type="component" value="Unassembled WGS sequence"/>
</dbReference>
<keyword evidence="2" id="KW-0238">DNA-binding</keyword>
<name>A0A0P6ZGQ2_VIBSP</name>
<dbReference type="PRINTS" id="PR00038">
    <property type="entry name" value="HTHLUXR"/>
</dbReference>
<dbReference type="Gene3D" id="1.10.10.10">
    <property type="entry name" value="Winged helix-like DNA-binding domain superfamily/Winged helix DNA-binding domain"/>
    <property type="match status" value="1"/>
</dbReference>
<reference evidence="7" key="2">
    <citation type="submission" date="2016-07" db="EMBL/GenBank/DDBJ databases">
        <authorList>
            <person name="Wan K."/>
            <person name="Booth B."/>
            <person name="Spirohn K."/>
            <person name="Hao T."/>
            <person name="Hu Y."/>
            <person name="Calderwood M."/>
            <person name="Hill D."/>
            <person name="Mohr S."/>
            <person name="Vidal M."/>
            <person name="Celniker S."/>
            <person name="Perrimon N."/>
        </authorList>
    </citation>
    <scope>NUCLEOTIDE SEQUENCE</scope>
    <source>
        <strain evidence="7">10N.286.54.F3</strain>
    </source>
</reference>
<dbReference type="GeneID" id="72399284"/>
<dbReference type="Pfam" id="PF08448">
    <property type="entry name" value="PAS_4"/>
    <property type="match status" value="1"/>
</dbReference>
<comment type="caution">
    <text evidence="7">The sequence shown here is derived from an EMBL/GenBank/DDBJ whole genome shotgun (WGS) entry which is preliminary data.</text>
</comment>
<evidence type="ECO:0000259" key="4">
    <source>
        <dbReference type="PROSITE" id="PS50043"/>
    </source>
</evidence>
<reference evidence="7" key="4">
    <citation type="journal article" date="2018" name="Nature">
        <title>A major lineage of non-tailed dsDNA viruses as unrecognized killers of marine bacteria.</title>
        <authorList>
            <person name="Kauffman K.M."/>
            <person name="Hussain F.A."/>
            <person name="Yang J."/>
            <person name="Arevalo P."/>
            <person name="Brown J.M."/>
            <person name="Chang W.K."/>
            <person name="VanInsberghe D."/>
            <person name="Elsherbini J."/>
            <person name="Sharma R.S."/>
            <person name="Cutler M.B."/>
            <person name="Kelly L."/>
            <person name="Polz M.F."/>
        </authorList>
    </citation>
    <scope>NUCLEOTIDE SEQUENCE</scope>
    <source>
        <strain evidence="7">10N.286.54.F3</strain>
    </source>
</reference>
<evidence type="ECO:0000313" key="12">
    <source>
        <dbReference type="Proteomes" id="UP000244197"/>
    </source>
</evidence>
<dbReference type="InterPro" id="IPR013656">
    <property type="entry name" value="PAS_4"/>
</dbReference>
<dbReference type="PANTHER" id="PTHR44688:SF16">
    <property type="entry name" value="DNA-BINDING TRANSCRIPTIONAL ACTIVATOR DEVR_DOSR"/>
    <property type="match status" value="1"/>
</dbReference>
<dbReference type="PANTHER" id="PTHR44688">
    <property type="entry name" value="DNA-BINDING TRANSCRIPTIONAL ACTIVATOR DEVR_DOSR"/>
    <property type="match status" value="1"/>
</dbReference>
<keyword evidence="1" id="KW-0805">Transcription regulation</keyword>
<dbReference type="SUPFAM" id="SSF55785">
    <property type="entry name" value="PYP-like sensor domain (PAS domain)"/>
    <property type="match status" value="1"/>
</dbReference>
<proteinExistence type="predicted"/>
<dbReference type="RefSeq" id="WP_017078417.1">
    <property type="nucleotide sequence ID" value="NZ_CAWMQV010000100.1"/>
</dbReference>
<evidence type="ECO:0000256" key="2">
    <source>
        <dbReference type="ARBA" id="ARBA00023125"/>
    </source>
</evidence>
<dbReference type="SUPFAM" id="SSF46894">
    <property type="entry name" value="C-terminal effector domain of the bipartite response regulators"/>
    <property type="match status" value="1"/>
</dbReference>
<dbReference type="InterPro" id="IPR035965">
    <property type="entry name" value="PAS-like_dom_sf"/>
</dbReference>
<evidence type="ECO:0000313" key="5">
    <source>
        <dbReference type="EMBL" id="MDH5921571.1"/>
    </source>
</evidence>
<dbReference type="PROSITE" id="PS50043">
    <property type="entry name" value="HTH_LUXR_2"/>
    <property type="match status" value="1"/>
</dbReference>
<evidence type="ECO:0000313" key="9">
    <source>
        <dbReference type="EMBL" id="PTP38327.1"/>
    </source>
</evidence>
<dbReference type="Proteomes" id="UP000235405">
    <property type="component" value="Unassembled WGS sequence"/>
</dbReference>
<reference evidence="5" key="5">
    <citation type="submission" date="2022-01" db="EMBL/GenBank/DDBJ databases">
        <title>Vibrio aestuarianus Clade A and Clade B isolates are associated with Pacific oyster (Crassostrea gigas) disease outbreaks across Ireland.</title>
        <authorList>
            <person name="Coyle N."/>
            <person name="O'Toole C."/>
            <person name="Thomas J.C.L."/>
            <person name="Ryder D."/>
            <person name="Cheslett D."/>
            <person name="Feist S."/>
            <person name="Bean T."/>
            <person name="Joseph A."/>
            <person name="Waina A."/>
            <person name="Feil E."/>
            <person name="Verner-Jeffreys D.W."/>
        </authorList>
    </citation>
    <scope>NUCLEOTIDE SEQUENCE</scope>
    <source>
        <strain evidence="5">S/17/14 A</strain>
    </source>
</reference>
<evidence type="ECO:0000313" key="7">
    <source>
        <dbReference type="EMBL" id="PMF21746.1"/>
    </source>
</evidence>
<dbReference type="Proteomes" id="UP000244197">
    <property type="component" value="Unassembled WGS sequence"/>
</dbReference>
<dbReference type="InterPro" id="IPR016032">
    <property type="entry name" value="Sig_transdc_resp-reg_C-effctor"/>
</dbReference>
<evidence type="ECO:0000313" key="10">
    <source>
        <dbReference type="Proteomes" id="UP000235405"/>
    </source>
</evidence>
<dbReference type="AlphaFoldDB" id="A0A0P6ZGQ2"/>
<feature type="domain" description="HTH luxR-type" evidence="4">
    <location>
        <begin position="174"/>
        <end position="239"/>
    </location>
</feature>
<accession>A0A0P6ZGQ2</accession>
<dbReference type="EMBL" id="PIFK01000009">
    <property type="protein sequence ID" value="PTP38327.1"/>
    <property type="molecule type" value="Genomic_DNA"/>
</dbReference>
<reference evidence="11 12" key="3">
    <citation type="submission" date="2017-11" db="EMBL/GenBank/DDBJ databases">
        <title>Population delineation of vibrios coincides with oyster pathogenicity.</title>
        <authorList>
            <person name="Bruto M."/>
            <person name="Labreuche Y."/>
            <person name="James A."/>
            <person name="Piel D."/>
            <person name="Chenivesse S."/>
            <person name="Petton B."/>
            <person name="Polz M.F."/>
            <person name="Le Roux F."/>
        </authorList>
    </citation>
    <scope>NUCLEOTIDE SEQUENCE [LARGE SCALE GENOMIC DNA]</scope>
    <source>
        <strain evidence="8 11">1F_55</strain>
        <strain evidence="9 12">FF_144</strain>
    </source>
</reference>
<dbReference type="EMBL" id="JAKMYX010000035">
    <property type="protein sequence ID" value="MDH5921571.1"/>
    <property type="molecule type" value="Genomic_DNA"/>
</dbReference>
<dbReference type="Proteomes" id="UP000244080">
    <property type="component" value="Unassembled WGS sequence"/>
</dbReference>
<dbReference type="CDD" id="cd06170">
    <property type="entry name" value="LuxR_C_like"/>
    <property type="match status" value="1"/>
</dbReference>
<dbReference type="EMBL" id="PIGA01000007">
    <property type="protein sequence ID" value="PTP21320.1"/>
    <property type="molecule type" value="Genomic_DNA"/>
</dbReference>
<sequence>MPLQRYKKLILLLYLCLRDKTLPDPFNSIHRSLFEQLPGCWGCKDTDSVFVYANLAYNKLIGLKPDETCTGLTDFDMPSQTIECAQDFRAQDKHVMDTRSTLKILDIHPYPDGRWHAHIFTKTPWLDDNDNVQGTIFYGQELTDTAILEVGHWVCQATGAKGNQASLAGSEPRVSKLQKRLTSRESEVLFLLLFGKKPQYIASTLDISIKTVEGHVARLKQKFDARSKSQLIEYALDSGLGSVIPETLLNKQISVVLHSDK</sequence>
<dbReference type="EMBL" id="JAUYVK010000005">
    <property type="protein sequence ID" value="MDP2489084.1"/>
    <property type="molecule type" value="Genomic_DNA"/>
</dbReference>
<dbReference type="InterPro" id="IPR000792">
    <property type="entry name" value="Tscrpt_reg_LuxR_C"/>
</dbReference>
<dbReference type="GO" id="GO:0003677">
    <property type="term" value="F:DNA binding"/>
    <property type="evidence" value="ECO:0007669"/>
    <property type="project" value="UniProtKB-KW"/>
</dbReference>
<evidence type="ECO:0000313" key="11">
    <source>
        <dbReference type="Proteomes" id="UP000244080"/>
    </source>
</evidence>
<dbReference type="InterPro" id="IPR036388">
    <property type="entry name" value="WH-like_DNA-bd_sf"/>
</dbReference>
<evidence type="ECO:0000256" key="3">
    <source>
        <dbReference type="ARBA" id="ARBA00023163"/>
    </source>
</evidence>
<dbReference type="Proteomes" id="UP001159663">
    <property type="component" value="Unassembled WGS sequence"/>
</dbReference>
<evidence type="ECO:0000313" key="6">
    <source>
        <dbReference type="EMBL" id="MDP2489084.1"/>
    </source>
</evidence>
<organism evidence="7 10">
    <name type="scientific">Vibrio splendidus</name>
    <dbReference type="NCBI Taxonomy" id="29497"/>
    <lineage>
        <taxon>Bacteria</taxon>
        <taxon>Pseudomonadati</taxon>
        <taxon>Pseudomonadota</taxon>
        <taxon>Gammaproteobacteria</taxon>
        <taxon>Vibrionales</taxon>
        <taxon>Vibrionaceae</taxon>
        <taxon>Vibrio</taxon>
    </lineage>
</organism>
<evidence type="ECO:0000313" key="8">
    <source>
        <dbReference type="EMBL" id="PTP21320.1"/>
    </source>
</evidence>
<reference evidence="6" key="6">
    <citation type="submission" date="2023-07" db="EMBL/GenBank/DDBJ databases">
        <title>Genome content predicts the carbon catabolic preferences of heterotrophic bacteria.</title>
        <authorList>
            <person name="Gralka M."/>
        </authorList>
    </citation>
    <scope>NUCLEOTIDE SEQUENCE</scope>
    <source>
        <strain evidence="6">6E03</strain>
    </source>
</reference>